<dbReference type="EMBL" id="JADZSC010000001">
    <property type="protein sequence ID" value="MBH0229034.1"/>
    <property type="molecule type" value="Genomic_DNA"/>
</dbReference>
<name>A0A931MUA3_9BACI</name>
<keyword evidence="2" id="KW-1185">Reference proteome</keyword>
<proteinExistence type="predicted"/>
<evidence type="ECO:0000313" key="2">
    <source>
        <dbReference type="Proteomes" id="UP000614490"/>
    </source>
</evidence>
<accession>A0A931MUA3</accession>
<dbReference type="PROSITE" id="PS51257">
    <property type="entry name" value="PROKAR_LIPOPROTEIN"/>
    <property type="match status" value="1"/>
</dbReference>
<evidence type="ECO:0008006" key="3">
    <source>
        <dbReference type="Google" id="ProtNLM"/>
    </source>
</evidence>
<dbReference type="RefSeq" id="WP_197315668.1">
    <property type="nucleotide sequence ID" value="NZ_JADZSC010000001.1"/>
</dbReference>
<evidence type="ECO:0000313" key="1">
    <source>
        <dbReference type="EMBL" id="MBH0229034.1"/>
    </source>
</evidence>
<sequence>MKRWLISLLYIVVLMGCTSNDSSVVVSENVLPDEFHEVAYEQERNTRQYLVMKASDSSTLDQLWNYYNFQGEPKEREFEDKGVIFIGTYESSCKVVVSSIKKKETEIHVDLDHEIGSGGCEDIAVPRSFVIEWDKDEVKELSFVVFKEGHDDIRVPVKSLEEIAD</sequence>
<comment type="caution">
    <text evidence="1">The sequence shown here is derived from an EMBL/GenBank/DDBJ whole genome shotgun (WGS) entry which is preliminary data.</text>
</comment>
<dbReference type="AlphaFoldDB" id="A0A931MUA3"/>
<organism evidence="1 2">
    <name type="scientific">Halobacillus yeomjeoni</name>
    <dbReference type="NCBI Taxonomy" id="311194"/>
    <lineage>
        <taxon>Bacteria</taxon>
        <taxon>Bacillati</taxon>
        <taxon>Bacillota</taxon>
        <taxon>Bacilli</taxon>
        <taxon>Bacillales</taxon>
        <taxon>Bacillaceae</taxon>
        <taxon>Halobacillus</taxon>
    </lineage>
</organism>
<protein>
    <recommendedName>
        <fullName evidence="3">Lipoprotein</fullName>
    </recommendedName>
</protein>
<dbReference type="Proteomes" id="UP000614490">
    <property type="component" value="Unassembled WGS sequence"/>
</dbReference>
<gene>
    <name evidence="1" type="ORF">H0267_02300</name>
</gene>
<reference evidence="1 2" key="1">
    <citation type="journal article" date="2005" name="Int. J. Syst. Evol. Microbiol.">
        <title>Halobacillus yeomjeoni sp. nov., isolated from a marine solar saltern in Korea.</title>
        <authorList>
            <person name="Yoon J.H."/>
            <person name="Kang S.J."/>
            <person name="Lee C.H."/>
            <person name="Oh H.W."/>
            <person name="Oh T.K."/>
        </authorList>
    </citation>
    <scope>NUCLEOTIDE SEQUENCE [LARGE SCALE GENOMIC DNA]</scope>
    <source>
        <strain evidence="1 2">KCTC 3957</strain>
    </source>
</reference>